<reference evidence="1 2" key="2">
    <citation type="submission" date="2022-06" db="EMBL/GenBank/DDBJ databases">
        <title>Genomic Encyclopedia of Type Strains, Phase I: the one thousand microbial genomes (KMG-I) project.</title>
        <authorList>
            <person name="Kyrpides N."/>
        </authorList>
    </citation>
    <scope>NUCLEOTIDE SEQUENCE [LARGE SCALE GENOMIC DNA]</scope>
    <source>
        <strain evidence="1 2">DSM 43889</strain>
    </source>
</reference>
<protein>
    <recommendedName>
        <fullName evidence="3">DUF385 domain-containing protein</fullName>
    </recommendedName>
</protein>
<gene>
    <name evidence="1" type="ORF">G443_000226</name>
</gene>
<evidence type="ECO:0008006" key="3">
    <source>
        <dbReference type="Google" id="ProtNLM"/>
    </source>
</evidence>
<sequence length="137" mass="15873">MFASIWVGWGRPHKMDRGTRMRRGGVRIRRVVDRVNTCAVAQRESPRWGHWVRRYLTTVTYTGRRSGRSFTIPVAYRRRGEYVRIPVKLPDAKNWWRNFTGTGGPLSLELDGAPRAGHAVACRDERGRVTVIVRLRD</sequence>
<evidence type="ECO:0000313" key="1">
    <source>
        <dbReference type="EMBL" id="MCP2329956.1"/>
    </source>
</evidence>
<evidence type="ECO:0000313" key="2">
    <source>
        <dbReference type="Proteomes" id="UP000791080"/>
    </source>
</evidence>
<dbReference type="Proteomes" id="UP000791080">
    <property type="component" value="Unassembled WGS sequence"/>
</dbReference>
<dbReference type="EMBL" id="AUBJ02000001">
    <property type="protein sequence ID" value="MCP2329956.1"/>
    <property type="molecule type" value="Genomic_DNA"/>
</dbReference>
<accession>A0ABT1JCQ3</accession>
<keyword evidence="2" id="KW-1185">Reference proteome</keyword>
<dbReference type="Gene3D" id="2.30.110.10">
    <property type="entry name" value="Electron Transport, Fmn-binding Protein, Chain A"/>
    <property type="match status" value="1"/>
</dbReference>
<name>A0ABT1JCQ3_ACTCY</name>
<dbReference type="InterPro" id="IPR012349">
    <property type="entry name" value="Split_barrel_FMN-bd"/>
</dbReference>
<comment type="caution">
    <text evidence="1">The sequence shown here is derived from an EMBL/GenBank/DDBJ whole genome shotgun (WGS) entry which is preliminary data.</text>
</comment>
<reference evidence="1 2" key="1">
    <citation type="submission" date="2013-07" db="EMBL/GenBank/DDBJ databases">
        <authorList>
            <consortium name="DOE Joint Genome Institute"/>
            <person name="Reeve W."/>
            <person name="Huntemann M."/>
            <person name="Han J."/>
            <person name="Chen A."/>
            <person name="Kyrpides N."/>
            <person name="Mavromatis K."/>
            <person name="Markowitz V."/>
            <person name="Palaniappan K."/>
            <person name="Ivanova N."/>
            <person name="Schaumberg A."/>
            <person name="Pati A."/>
            <person name="Liolios K."/>
            <person name="Nordberg H.P."/>
            <person name="Cantor M.N."/>
            <person name="Hua S.X."/>
            <person name="Woyke T."/>
        </authorList>
    </citation>
    <scope>NUCLEOTIDE SEQUENCE [LARGE SCALE GENOMIC DNA]</scope>
    <source>
        <strain evidence="1 2">DSM 43889</strain>
    </source>
</reference>
<organism evidence="1 2">
    <name type="scientific">Actinoalloteichus caeruleus DSM 43889</name>
    <dbReference type="NCBI Taxonomy" id="1120930"/>
    <lineage>
        <taxon>Bacteria</taxon>
        <taxon>Bacillati</taxon>
        <taxon>Actinomycetota</taxon>
        <taxon>Actinomycetes</taxon>
        <taxon>Pseudonocardiales</taxon>
        <taxon>Pseudonocardiaceae</taxon>
        <taxon>Actinoalloteichus</taxon>
        <taxon>Actinoalloteichus cyanogriseus</taxon>
    </lineage>
</organism>
<proteinExistence type="predicted"/>